<dbReference type="GO" id="GO:0003677">
    <property type="term" value="F:DNA binding"/>
    <property type="evidence" value="ECO:0007669"/>
    <property type="project" value="InterPro"/>
</dbReference>
<dbReference type="PROSITE" id="PS50982">
    <property type="entry name" value="MBD"/>
    <property type="match status" value="1"/>
</dbReference>
<accession>A0AAV2STL0</accession>
<organism evidence="2 3">
    <name type="scientific">Meganyctiphanes norvegica</name>
    <name type="common">Northern krill</name>
    <name type="synonym">Thysanopoda norvegica</name>
    <dbReference type="NCBI Taxonomy" id="48144"/>
    <lineage>
        <taxon>Eukaryota</taxon>
        <taxon>Metazoa</taxon>
        <taxon>Ecdysozoa</taxon>
        <taxon>Arthropoda</taxon>
        <taxon>Crustacea</taxon>
        <taxon>Multicrustacea</taxon>
        <taxon>Malacostraca</taxon>
        <taxon>Eumalacostraca</taxon>
        <taxon>Eucarida</taxon>
        <taxon>Euphausiacea</taxon>
        <taxon>Euphausiidae</taxon>
        <taxon>Meganyctiphanes</taxon>
    </lineage>
</organism>
<evidence type="ECO:0000313" key="3">
    <source>
        <dbReference type="Proteomes" id="UP001497623"/>
    </source>
</evidence>
<evidence type="ECO:0000259" key="1">
    <source>
        <dbReference type="PROSITE" id="PS50982"/>
    </source>
</evidence>
<comment type="caution">
    <text evidence="2">The sequence shown here is derived from an EMBL/GenBank/DDBJ whole genome shotgun (WGS) entry which is preliminary data.</text>
</comment>
<feature type="domain" description="MBD" evidence="1">
    <location>
        <begin position="283"/>
        <end position="356"/>
    </location>
</feature>
<dbReference type="EMBL" id="CAXKWB010108889">
    <property type="protein sequence ID" value="CAL4231036.1"/>
    <property type="molecule type" value="Genomic_DNA"/>
</dbReference>
<dbReference type="SUPFAM" id="SSF54171">
    <property type="entry name" value="DNA-binding domain"/>
    <property type="match status" value="1"/>
</dbReference>
<dbReference type="InterPro" id="IPR016177">
    <property type="entry name" value="DNA-bd_dom_sf"/>
</dbReference>
<dbReference type="CDD" id="cd00122">
    <property type="entry name" value="MBD"/>
    <property type="match status" value="1"/>
</dbReference>
<proteinExistence type="predicted"/>
<feature type="non-terminal residue" evidence="2">
    <location>
        <position position="376"/>
    </location>
</feature>
<dbReference type="SMART" id="SM00391">
    <property type="entry name" value="MBD"/>
    <property type="match status" value="1"/>
</dbReference>
<dbReference type="Proteomes" id="UP001497623">
    <property type="component" value="Unassembled WGS sequence"/>
</dbReference>
<sequence>MTSEYDVGGSTGPNCFKLCQSEQIRCTTSCENGKMSHTFPYTSTSKTLVLIMPSWILPWSSSPTPNFIKSKIQNMYFFDYALIFTQWAKIILHIDFSEKSRKKINSQPIMNSRKIQKKPISIQNQSSILISGDPPCLIPQTHKSKKKSPGQLVAEIWRFNFFSLDLVKPFWSKKNVKKKNHSFATNKARGMGLRGESQAFFFGTITFEITNDQCTIVICTTFKAELDKIRCHDFSISSKILNFFPHIMHLQMTDLQENKFKKNILEDNTDSPKSKRTCSPTVLVENGNDNIQVPEGWQRIVRMRTGGVNVGKFDVTYISPAGKTLRSKIGVEKYCQENGLEIDLSLLKYTHRMSAEDIADLQLKGVSELESKFINY</sequence>
<protein>
    <recommendedName>
        <fullName evidence="1">MBD domain-containing protein</fullName>
    </recommendedName>
</protein>
<dbReference type="InterPro" id="IPR001739">
    <property type="entry name" value="Methyl_CpG_DNA-bd"/>
</dbReference>
<dbReference type="Pfam" id="PF01429">
    <property type="entry name" value="MBD"/>
    <property type="match status" value="1"/>
</dbReference>
<reference evidence="2 3" key="1">
    <citation type="submission" date="2024-05" db="EMBL/GenBank/DDBJ databases">
        <authorList>
            <person name="Wallberg A."/>
        </authorList>
    </citation>
    <scope>NUCLEOTIDE SEQUENCE [LARGE SCALE GENOMIC DNA]</scope>
</reference>
<dbReference type="AlphaFoldDB" id="A0AAV2STL0"/>
<evidence type="ECO:0000313" key="2">
    <source>
        <dbReference type="EMBL" id="CAL4231036.1"/>
    </source>
</evidence>
<gene>
    <name evidence="2" type="ORF">MNOR_LOCUS39784</name>
</gene>
<name>A0AAV2STL0_MEGNR</name>
<keyword evidence="3" id="KW-1185">Reference proteome</keyword>
<dbReference type="Gene3D" id="3.30.890.10">
    <property type="entry name" value="Methyl-cpg-binding Protein 2, Chain A"/>
    <property type="match status" value="1"/>
</dbReference>